<dbReference type="Gene3D" id="3.90.550.10">
    <property type="entry name" value="Spore Coat Polysaccharide Biosynthesis Protein SpsA, Chain A"/>
    <property type="match status" value="1"/>
</dbReference>
<evidence type="ECO:0000256" key="3">
    <source>
        <dbReference type="ARBA" id="ARBA00022679"/>
    </source>
</evidence>
<dbReference type="Pfam" id="PF05637">
    <property type="entry name" value="Glyco_transf_34"/>
    <property type="match status" value="1"/>
</dbReference>
<protein>
    <submittedName>
        <fullName evidence="5">Uncharacterized protein</fullName>
    </submittedName>
</protein>
<dbReference type="PANTHER" id="PTHR31306">
    <property type="entry name" value="ALPHA-1,6-MANNOSYLTRANSFERASE MNN11-RELATED"/>
    <property type="match status" value="1"/>
</dbReference>
<proteinExistence type="inferred from homology"/>
<comment type="similarity">
    <text evidence="1">Belongs to the glycosyltransferase 34 family.</text>
</comment>
<comment type="caution">
    <text evidence="5">The sequence shown here is derived from an EMBL/GenBank/DDBJ whole genome shotgun (WGS) entry which is preliminary data.</text>
</comment>
<keyword evidence="3" id="KW-0808">Transferase</keyword>
<dbReference type="CDD" id="cd00761">
    <property type="entry name" value="Glyco_tranf_GTA_type"/>
    <property type="match status" value="1"/>
</dbReference>
<feature type="non-terminal residue" evidence="5">
    <location>
        <position position="1"/>
    </location>
</feature>
<name>A0ABP0QTG5_9DINO</name>
<sequence>TLAKRWSLLRHEKRLRQLSWEVQMVLQREQDLPLALTVMRSIAASIPDPPTSRIVVASSFIGEDFQQQMRPARNNHERWCARHGYTYACLEENIAKRSDPTWSKIPHVLNLLQGGAEWVFWMDADSLFISDGADLQWACDLQKDFVFAGDLNVVFNAGHFLARRGAWAEAFLSDAFQIHPWPDWEDNGAMMILLGGGSAYDPSTWRGSFERMKVPTRSWEECQAAMRDLPPAVAEHVAVVPQHWLNAYEWPKGGGSAALIRGDPILHFAGCAADAKPDLVAHFAERFGDPFDLLDLLSPVDVLGRFHTNLSRVTLRGDGAQARMEHVPVLVPWMPMEATESSSQSPSLEEEVEPCSSEAASSGAPAVHGPGRAPAVNGFAEAKGCKNVVSLLQEYVQTSKSFRQPQHRATLQWSFDASSTGSKRLFRARVGFVLDGIPHHVGWLVGGILERSWHNKMLLLAHWASLWVSHLAWLP</sequence>
<dbReference type="InterPro" id="IPR008630">
    <property type="entry name" value="Glyco_trans_34"/>
</dbReference>
<dbReference type="SUPFAM" id="SSF53448">
    <property type="entry name" value="Nucleotide-diphospho-sugar transferases"/>
    <property type="match status" value="1"/>
</dbReference>
<keyword evidence="2" id="KW-0328">Glycosyltransferase</keyword>
<evidence type="ECO:0000256" key="1">
    <source>
        <dbReference type="ARBA" id="ARBA00005664"/>
    </source>
</evidence>
<accession>A0ABP0QTG5</accession>
<evidence type="ECO:0000313" key="6">
    <source>
        <dbReference type="Proteomes" id="UP001642464"/>
    </source>
</evidence>
<gene>
    <name evidence="5" type="ORF">SCF082_LOCUS43058</name>
</gene>
<dbReference type="InterPro" id="IPR029044">
    <property type="entry name" value="Nucleotide-diphossugar_trans"/>
</dbReference>
<evidence type="ECO:0000313" key="5">
    <source>
        <dbReference type="EMBL" id="CAK9091393.1"/>
    </source>
</evidence>
<dbReference type="EMBL" id="CAXAMM010040151">
    <property type="protein sequence ID" value="CAK9091393.1"/>
    <property type="molecule type" value="Genomic_DNA"/>
</dbReference>
<evidence type="ECO:0000256" key="4">
    <source>
        <dbReference type="SAM" id="MobiDB-lite"/>
    </source>
</evidence>
<keyword evidence="6" id="KW-1185">Reference proteome</keyword>
<reference evidence="5 6" key="1">
    <citation type="submission" date="2024-02" db="EMBL/GenBank/DDBJ databases">
        <authorList>
            <person name="Chen Y."/>
            <person name="Shah S."/>
            <person name="Dougan E. K."/>
            <person name="Thang M."/>
            <person name="Chan C."/>
        </authorList>
    </citation>
    <scope>NUCLEOTIDE SEQUENCE [LARGE SCALE GENOMIC DNA]</scope>
</reference>
<dbReference type="PANTHER" id="PTHR31306:SF4">
    <property type="entry name" value="ALPHA-1,2-GALACTOSYLTRANSFERASE"/>
    <property type="match status" value="1"/>
</dbReference>
<feature type="region of interest" description="Disordered" evidence="4">
    <location>
        <begin position="338"/>
        <end position="368"/>
    </location>
</feature>
<organism evidence="5 6">
    <name type="scientific">Durusdinium trenchii</name>
    <dbReference type="NCBI Taxonomy" id="1381693"/>
    <lineage>
        <taxon>Eukaryota</taxon>
        <taxon>Sar</taxon>
        <taxon>Alveolata</taxon>
        <taxon>Dinophyceae</taxon>
        <taxon>Suessiales</taxon>
        <taxon>Symbiodiniaceae</taxon>
        <taxon>Durusdinium</taxon>
    </lineage>
</organism>
<dbReference type="Proteomes" id="UP001642464">
    <property type="component" value="Unassembled WGS sequence"/>
</dbReference>
<evidence type="ECO:0000256" key="2">
    <source>
        <dbReference type="ARBA" id="ARBA00022676"/>
    </source>
</evidence>